<comment type="caution">
    <text evidence="1">The sequence shown here is derived from an EMBL/GenBank/DDBJ whole genome shotgun (WGS) entry which is preliminary data.</text>
</comment>
<feature type="non-terminal residue" evidence="1">
    <location>
        <position position="72"/>
    </location>
</feature>
<protein>
    <submittedName>
        <fullName evidence="1">Uncharacterized protein</fullName>
    </submittedName>
</protein>
<organism evidence="1 2">
    <name type="scientific">Pristionchus mayeri</name>
    <dbReference type="NCBI Taxonomy" id="1317129"/>
    <lineage>
        <taxon>Eukaryota</taxon>
        <taxon>Metazoa</taxon>
        <taxon>Ecdysozoa</taxon>
        <taxon>Nematoda</taxon>
        <taxon>Chromadorea</taxon>
        <taxon>Rhabditida</taxon>
        <taxon>Rhabditina</taxon>
        <taxon>Diplogasteromorpha</taxon>
        <taxon>Diplogasteroidea</taxon>
        <taxon>Neodiplogasteridae</taxon>
        <taxon>Pristionchus</taxon>
    </lineage>
</organism>
<reference evidence="2" key="1">
    <citation type="submission" date="2022-10" db="EMBL/GenBank/DDBJ databases">
        <title>Genome assembly of Pristionchus species.</title>
        <authorList>
            <person name="Yoshida K."/>
            <person name="Sommer R.J."/>
        </authorList>
    </citation>
    <scope>NUCLEOTIDE SEQUENCE [LARGE SCALE GENOMIC DNA]</scope>
    <source>
        <strain evidence="2">RS5460</strain>
    </source>
</reference>
<gene>
    <name evidence="1" type="ORF">PMAYCL1PPCAC_09074</name>
</gene>
<evidence type="ECO:0000313" key="2">
    <source>
        <dbReference type="Proteomes" id="UP001328107"/>
    </source>
</evidence>
<feature type="non-terminal residue" evidence="1">
    <location>
        <position position="1"/>
    </location>
</feature>
<dbReference type="EMBL" id="BTRK01000002">
    <property type="protein sequence ID" value="GMR38879.1"/>
    <property type="molecule type" value="Genomic_DNA"/>
</dbReference>
<name>A0AAN4ZG66_9BILA</name>
<keyword evidence="2" id="KW-1185">Reference proteome</keyword>
<accession>A0AAN4ZG66</accession>
<dbReference type="Proteomes" id="UP001328107">
    <property type="component" value="Unassembled WGS sequence"/>
</dbReference>
<proteinExistence type="predicted"/>
<dbReference type="AlphaFoldDB" id="A0AAN4ZG66"/>
<sequence>HVLQATRKERLPKCTRFYPTEDGTTFFYCEGCPSRLYATWNGNCIYAPGEKIQNVAAHRNVVYFTSSNKVSW</sequence>
<evidence type="ECO:0000313" key="1">
    <source>
        <dbReference type="EMBL" id="GMR38879.1"/>
    </source>
</evidence>